<name>A0A645CFV2_9ZZZZ</name>
<proteinExistence type="predicted"/>
<sequence length="137" mass="15232">MVILVDGRAGAAEHDDIRHEYEGDREVVIEASDIFAAVVAIDVVGIFKMLVEARNDEVSADIDEAYQHEEPDQKPFIAVGGEVLEDFLPGRETGAYEERDKRPCELHHIKPANFVPTHKTARPFLDGCEISNICTIS</sequence>
<accession>A0A645CFV2</accession>
<organism evidence="1">
    <name type="scientific">bioreactor metagenome</name>
    <dbReference type="NCBI Taxonomy" id="1076179"/>
    <lineage>
        <taxon>unclassified sequences</taxon>
        <taxon>metagenomes</taxon>
        <taxon>ecological metagenomes</taxon>
    </lineage>
</organism>
<protein>
    <submittedName>
        <fullName evidence="1">Uncharacterized protein</fullName>
    </submittedName>
</protein>
<reference evidence="1" key="1">
    <citation type="submission" date="2019-08" db="EMBL/GenBank/DDBJ databases">
        <authorList>
            <person name="Kucharzyk K."/>
            <person name="Murdoch R.W."/>
            <person name="Higgins S."/>
            <person name="Loffler F."/>
        </authorList>
    </citation>
    <scope>NUCLEOTIDE SEQUENCE</scope>
</reference>
<dbReference type="AlphaFoldDB" id="A0A645CFV2"/>
<comment type="caution">
    <text evidence="1">The sequence shown here is derived from an EMBL/GenBank/DDBJ whole genome shotgun (WGS) entry which is preliminary data.</text>
</comment>
<gene>
    <name evidence="1" type="ORF">SDC9_122818</name>
</gene>
<dbReference type="EMBL" id="VSSQ01026889">
    <property type="protein sequence ID" value="MPM75824.1"/>
    <property type="molecule type" value="Genomic_DNA"/>
</dbReference>
<evidence type="ECO:0000313" key="1">
    <source>
        <dbReference type="EMBL" id="MPM75824.1"/>
    </source>
</evidence>